<accession>A0A4V3A9I9</accession>
<dbReference type="OrthoDB" id="9815441at2"/>
<dbReference type="AlphaFoldDB" id="A0A4V3A9I9"/>
<evidence type="ECO:0000313" key="2">
    <source>
        <dbReference type="EMBL" id="TDH59205.1"/>
    </source>
</evidence>
<keyword evidence="3" id="KW-1185">Reference proteome</keyword>
<feature type="domain" description="AB hydrolase-1" evidence="1">
    <location>
        <begin position="56"/>
        <end position="296"/>
    </location>
</feature>
<gene>
    <name evidence="2" type="ORF">E2C06_28665</name>
</gene>
<dbReference type="InterPro" id="IPR029058">
    <property type="entry name" value="AB_hydrolase_fold"/>
</dbReference>
<keyword evidence="2" id="KW-0378">Hydrolase</keyword>
<dbReference type="Pfam" id="PF00561">
    <property type="entry name" value="Abhydrolase_1"/>
    <property type="match status" value="1"/>
</dbReference>
<dbReference type="PRINTS" id="PR00111">
    <property type="entry name" value="ABHYDROLASE"/>
</dbReference>
<sequence>MSAAARIPLVGAAVLGALAVLNGLAAKRAERRHPPQGRFVEVDGVRLHYTDRGEGPPVLLVHGNLVSGGDWDSSGVTAQLLQSGHRVIAFDRPGFGHSDRPRGKLWTSEAQAGLLFKATGQLGVERPVVVGHSWGAIVALAMALRHQADIAGAVLVSGYYFWTLRPDVLPVTLAAIPGLGDILRYTVSPLLGRLMLPLAKRAMFSPREVPERFSETYSDGMALRPSQLRATADDGALMIPGALEFRDELGSLATPTVILAGAEDKVVFSDMAERLHAALPHSILHVVRGAGHMVHYAVPRQLAATIAAVARSGALPEVTAQAA</sequence>
<dbReference type="PRINTS" id="PR00412">
    <property type="entry name" value="EPOXHYDRLASE"/>
</dbReference>
<evidence type="ECO:0000259" key="1">
    <source>
        <dbReference type="Pfam" id="PF00561"/>
    </source>
</evidence>
<proteinExistence type="predicted"/>
<reference evidence="2 3" key="1">
    <citation type="journal article" date="2016" name="J. Microbiol.">
        <title>Dankookia rubra gen. nov., sp. nov., an alphaproteobacterium isolated from sediment of a shallow stream.</title>
        <authorList>
            <person name="Kim W.H."/>
            <person name="Kim D.H."/>
            <person name="Kang K."/>
            <person name="Ahn T.Y."/>
        </authorList>
    </citation>
    <scope>NUCLEOTIDE SEQUENCE [LARGE SCALE GENOMIC DNA]</scope>
    <source>
        <strain evidence="2 3">JCM30602</strain>
    </source>
</reference>
<dbReference type="EMBL" id="SMSJ01000076">
    <property type="protein sequence ID" value="TDH59205.1"/>
    <property type="molecule type" value="Genomic_DNA"/>
</dbReference>
<evidence type="ECO:0000313" key="3">
    <source>
        <dbReference type="Proteomes" id="UP000295096"/>
    </source>
</evidence>
<name>A0A4V3A9I9_9PROT</name>
<organism evidence="2 3">
    <name type="scientific">Dankookia rubra</name>
    <dbReference type="NCBI Taxonomy" id="1442381"/>
    <lineage>
        <taxon>Bacteria</taxon>
        <taxon>Pseudomonadati</taxon>
        <taxon>Pseudomonadota</taxon>
        <taxon>Alphaproteobacteria</taxon>
        <taxon>Acetobacterales</taxon>
        <taxon>Roseomonadaceae</taxon>
        <taxon>Dankookia</taxon>
    </lineage>
</organism>
<dbReference type="InterPro" id="IPR000073">
    <property type="entry name" value="AB_hydrolase_1"/>
</dbReference>
<dbReference type="Proteomes" id="UP000295096">
    <property type="component" value="Unassembled WGS sequence"/>
</dbReference>
<dbReference type="PANTHER" id="PTHR43798">
    <property type="entry name" value="MONOACYLGLYCEROL LIPASE"/>
    <property type="match status" value="1"/>
</dbReference>
<dbReference type="Gene3D" id="3.40.50.1820">
    <property type="entry name" value="alpha/beta hydrolase"/>
    <property type="match status" value="1"/>
</dbReference>
<dbReference type="InterPro" id="IPR050266">
    <property type="entry name" value="AB_hydrolase_sf"/>
</dbReference>
<comment type="caution">
    <text evidence="2">The sequence shown here is derived from an EMBL/GenBank/DDBJ whole genome shotgun (WGS) entry which is preliminary data.</text>
</comment>
<dbReference type="GO" id="GO:0016787">
    <property type="term" value="F:hydrolase activity"/>
    <property type="evidence" value="ECO:0007669"/>
    <property type="project" value="UniProtKB-KW"/>
</dbReference>
<dbReference type="InterPro" id="IPR000639">
    <property type="entry name" value="Epox_hydrolase-like"/>
</dbReference>
<protein>
    <submittedName>
        <fullName evidence="2">Alpha/beta hydrolase</fullName>
    </submittedName>
</protein>
<dbReference type="SUPFAM" id="SSF53474">
    <property type="entry name" value="alpha/beta-Hydrolases"/>
    <property type="match status" value="1"/>
</dbReference>